<feature type="coiled-coil region" evidence="1">
    <location>
        <begin position="491"/>
        <end position="525"/>
    </location>
</feature>
<feature type="compositionally biased region" description="Polar residues" evidence="2">
    <location>
        <begin position="827"/>
        <end position="836"/>
    </location>
</feature>
<feature type="region of interest" description="Disordered" evidence="2">
    <location>
        <begin position="308"/>
        <end position="332"/>
    </location>
</feature>
<accession>A0A7Y2Q0B9</accession>
<feature type="region of interest" description="Disordered" evidence="2">
    <location>
        <begin position="990"/>
        <end position="1009"/>
    </location>
</feature>
<feature type="coiled-coil region" evidence="1">
    <location>
        <begin position="934"/>
        <end position="968"/>
    </location>
</feature>
<dbReference type="EMBL" id="JABEMB010000003">
    <property type="protein sequence ID" value="NNH03102.1"/>
    <property type="molecule type" value="Genomic_DNA"/>
</dbReference>
<dbReference type="InterPro" id="IPR027417">
    <property type="entry name" value="P-loop_NTPase"/>
</dbReference>
<feature type="compositionally biased region" description="Acidic residues" evidence="2">
    <location>
        <begin position="1"/>
        <end position="11"/>
    </location>
</feature>
<dbReference type="Proteomes" id="UP000543598">
    <property type="component" value="Unassembled WGS sequence"/>
</dbReference>
<evidence type="ECO:0000256" key="2">
    <source>
        <dbReference type="SAM" id="MobiDB-lite"/>
    </source>
</evidence>
<keyword evidence="1" id="KW-0175">Coiled coil</keyword>
<dbReference type="CDD" id="cd00267">
    <property type="entry name" value="ABC_ATPase"/>
    <property type="match status" value="1"/>
</dbReference>
<feature type="region of interest" description="Disordered" evidence="2">
    <location>
        <begin position="801"/>
        <end position="846"/>
    </location>
</feature>
<protein>
    <recommendedName>
        <fullName evidence="5">Exonuclease SbcCD, C subunit</fullName>
    </recommendedName>
</protein>
<name>A0A7Y2Q0B9_9MICO</name>
<evidence type="ECO:0000313" key="4">
    <source>
        <dbReference type="Proteomes" id="UP000543598"/>
    </source>
</evidence>
<reference evidence="3 4" key="1">
    <citation type="submission" date="2020-05" db="EMBL/GenBank/DDBJ databases">
        <title>MicrobeNet Type strains.</title>
        <authorList>
            <person name="Nicholson A.C."/>
        </authorList>
    </citation>
    <scope>NUCLEOTIDE SEQUENCE [LARGE SCALE GENOMIC DNA]</scope>
    <source>
        <strain evidence="3 4">JCM 14282</strain>
    </source>
</reference>
<comment type="caution">
    <text evidence="3">The sequence shown here is derived from an EMBL/GenBank/DDBJ whole genome shotgun (WGS) entry which is preliminary data.</text>
</comment>
<evidence type="ECO:0008006" key="5">
    <source>
        <dbReference type="Google" id="ProtNLM"/>
    </source>
</evidence>
<dbReference type="Pfam" id="PF13558">
    <property type="entry name" value="SbcC_Walker_B"/>
    <property type="match status" value="1"/>
</dbReference>
<feature type="compositionally biased region" description="Low complexity" evidence="2">
    <location>
        <begin position="812"/>
        <end position="821"/>
    </location>
</feature>
<feature type="region of interest" description="Disordered" evidence="2">
    <location>
        <begin position="1"/>
        <end position="21"/>
    </location>
</feature>
<organism evidence="3 4">
    <name type="scientific">Microbacterium ulmi</name>
    <dbReference type="NCBI Taxonomy" id="179095"/>
    <lineage>
        <taxon>Bacteria</taxon>
        <taxon>Bacillati</taxon>
        <taxon>Actinomycetota</taxon>
        <taxon>Actinomycetes</taxon>
        <taxon>Micrococcales</taxon>
        <taxon>Microbacteriaceae</taxon>
        <taxon>Microbacterium</taxon>
    </lineage>
</organism>
<evidence type="ECO:0000256" key="1">
    <source>
        <dbReference type="SAM" id="Coils"/>
    </source>
</evidence>
<sequence>MTEMVELEFDETPPAPPSGNPDRFTSRWHLVGAGLSNVWRYGTLELPAASGRLLLRGPNGTGKTTALEVLWPFLLDLDHGQGKLSAGKARTTSLKQLMAEGAKEKGRRYGYVWLTVAPPAGVDEAERVTYGVRLQYSPSASPAVTVVPFTVPARPVRDFALETETGSALEHDDFTQLVETQGGQVFADADSYVDDLSRRVFATTAKELRDLARRLRQVRNPALLAELSPEKASDALREALPNVDPAVIEMTADALAASETTREAFERDRRASEVLTDFARVWAGHVTDVAKEKLTAAKEAVEQVDKLRRSQQKAEREAEHTAEAAETSRRAAEELDQQHTGALNTVRAIEQSEAYRAAGTIRDLTARLDAERANARSSATALTATTSAAARETQNLTTALDGLIEQLTTVLGQARDAGQTVPDTHTLLAHHTRPRQVRSVGDTIASPGAGMNVVRDADAWNALSTQWTNAANAQTTQASTAQLLITDHARVADAEQRLRRADEELEKAETAHDREQQLLTQAARDAADAAGALASAAARWTSQHPALCAVDPLDPASAQHWLAEDVTGLTASEPAVVLGTIDAWAQLVMSAAERIAASREAQEIRHAENETRLREQATQLRNRAAELRAGKLLEFPRPAWAGASDDEAALGSVLEWVDGVDADTRNRLEAALAASGLLTAHLATDLDGAGASTAVWSVSARSKVVADSLTVVLTVDEAHPSAEAARAVLERIELTDTAEAKTSSGLVIGRDGTFAAGVLAANPVVAANTEGRELPEAGFVGARTRRERALAQAALIEQQADELEQQADSERTAAAQARTAAGRVRNEGQSFPSSTPLRDAEASRAGAARRCHLAEEARDMATAQADAARAEHQTLKDEWSRSAAAVGLPADVGQLAGIVEHLRTTAREITAAREALDRLSSTTLPRTLAQLPDEEALTAELARLEGEARRAHEAAERTQALLDEVRRDSGADDAVARHAAAQTEARQLADRLPAAREQAQKEHDAATRAEAAIEPARQAVTDAIPAQTTTMSALRTLLAWPPAMAALDVPAFLTAAGLEPTQGMGERAELLSNAHALLDRRQTFTRKTLNERYDSAKAELAQTWMLQFGDAPADIGVEMFDLTHDEHGYDPAAAAAKAGDLARRAKEALDDAEADALQRFVVGQLPAAIGHAWHQLQDWVHEVNAKMRSAKASSGVGVRVRITPRDDLDPAAQTVFELACKLSDAARTDEQRQQVGKAIEQRLAAADGDTMAERLAQAVDITSWLDVDYMVTRADDPEKERKWGSRIGLSGGERRLVVLAPMLAAIAAGSDRLGEQALRLLPLDEVPAEVDEQGREGLARYIAQLDLDLIATSYLWDGSPGAWDGIDAHDLEAGSDGLVVAFPMLVRGLLELPGDDEYATVTQES</sequence>
<feature type="compositionally biased region" description="Basic and acidic residues" evidence="2">
    <location>
        <begin position="998"/>
        <end position="1007"/>
    </location>
</feature>
<evidence type="ECO:0000313" key="3">
    <source>
        <dbReference type="EMBL" id="NNH03102.1"/>
    </source>
</evidence>
<gene>
    <name evidence="3" type="ORF">HLA99_04455</name>
</gene>
<keyword evidence="4" id="KW-1185">Reference proteome</keyword>
<proteinExistence type="predicted"/>
<dbReference type="SUPFAM" id="SSF52540">
    <property type="entry name" value="P-loop containing nucleoside triphosphate hydrolases"/>
    <property type="match status" value="1"/>
</dbReference>